<name>A0A0J6T6J2_9HYPH</name>
<accession>A0A0J6T6J2</accession>
<dbReference type="OrthoDB" id="9915883at2"/>
<keyword evidence="2" id="KW-1185">Reference proteome</keyword>
<sequence length="62" mass="6866">MNLLWGARTHEAVADNLSDKAHRLDPTGTLPALRLLRRMVRDHRIKALLLRGQAAVADGSLL</sequence>
<organism evidence="1 2">
    <name type="scientific">Methylobacterium variabile</name>
    <dbReference type="NCBI Taxonomy" id="298794"/>
    <lineage>
        <taxon>Bacteria</taxon>
        <taxon>Pseudomonadati</taxon>
        <taxon>Pseudomonadota</taxon>
        <taxon>Alphaproteobacteria</taxon>
        <taxon>Hyphomicrobiales</taxon>
        <taxon>Methylobacteriaceae</taxon>
        <taxon>Methylobacterium</taxon>
    </lineage>
</organism>
<comment type="caution">
    <text evidence="1">The sequence shown here is derived from an EMBL/GenBank/DDBJ whole genome shotgun (WGS) entry which is preliminary data.</text>
</comment>
<reference evidence="1 2" key="1">
    <citation type="submission" date="2015-03" db="EMBL/GenBank/DDBJ databases">
        <title>Genome sequencing of Methylobacterium variabile DSM 16961.</title>
        <authorList>
            <person name="Chaudhry V."/>
            <person name="Patil P.B."/>
        </authorList>
    </citation>
    <scope>NUCLEOTIDE SEQUENCE [LARGE SCALE GENOMIC DNA]</scope>
    <source>
        <strain evidence="1 2">DSM 16961</strain>
    </source>
</reference>
<evidence type="ECO:0000313" key="1">
    <source>
        <dbReference type="EMBL" id="KMO41589.1"/>
    </source>
</evidence>
<dbReference type="RefSeq" id="WP_048443110.1">
    <property type="nucleotide sequence ID" value="NZ_LABY01000030.1"/>
</dbReference>
<dbReference type="PATRIC" id="fig|298794.3.peg.4724"/>
<dbReference type="AlphaFoldDB" id="A0A0J6T6J2"/>
<dbReference type="EMBL" id="LABY01000030">
    <property type="protein sequence ID" value="KMO41589.1"/>
    <property type="molecule type" value="Genomic_DNA"/>
</dbReference>
<proteinExistence type="predicted"/>
<dbReference type="Proteomes" id="UP000035955">
    <property type="component" value="Unassembled WGS sequence"/>
</dbReference>
<protein>
    <submittedName>
        <fullName evidence="1">Uncharacterized protein</fullName>
    </submittedName>
</protein>
<gene>
    <name evidence="1" type="ORF">VQ02_05290</name>
</gene>
<evidence type="ECO:0000313" key="2">
    <source>
        <dbReference type="Proteomes" id="UP000035955"/>
    </source>
</evidence>